<feature type="region of interest" description="Disordered" evidence="1">
    <location>
        <begin position="1"/>
        <end position="53"/>
    </location>
</feature>
<dbReference type="RefSeq" id="WP_122106474.1">
    <property type="nucleotide sequence ID" value="NZ_JBHSKV010000004.1"/>
</dbReference>
<protein>
    <submittedName>
        <fullName evidence="2">Uncharacterized protein</fullName>
    </submittedName>
</protein>
<reference evidence="2 3" key="1">
    <citation type="journal article" date="2019" name="Int. J. Syst. Evol. Microbiol.">
        <title>The Global Catalogue of Microorganisms (GCM) 10K type strain sequencing project: providing services to taxonomists for standard genome sequencing and annotation.</title>
        <authorList>
            <consortium name="The Broad Institute Genomics Platform"/>
            <consortium name="The Broad Institute Genome Sequencing Center for Infectious Disease"/>
            <person name="Wu L."/>
            <person name="Ma J."/>
        </authorList>
    </citation>
    <scope>NUCLEOTIDE SEQUENCE [LARGE SCALE GENOMIC DNA]</scope>
    <source>
        <strain evidence="2 3">CGMCC 1.16026</strain>
    </source>
</reference>
<feature type="compositionally biased region" description="Low complexity" evidence="1">
    <location>
        <begin position="1"/>
        <end position="32"/>
    </location>
</feature>
<evidence type="ECO:0000256" key="1">
    <source>
        <dbReference type="SAM" id="MobiDB-lite"/>
    </source>
</evidence>
<accession>A0ABD5QNF4</accession>
<organism evidence="2 3">
    <name type="scientific">Halorubrum glutamatedens</name>
    <dbReference type="NCBI Taxonomy" id="2707018"/>
    <lineage>
        <taxon>Archaea</taxon>
        <taxon>Methanobacteriati</taxon>
        <taxon>Methanobacteriota</taxon>
        <taxon>Stenosarchaea group</taxon>
        <taxon>Halobacteria</taxon>
        <taxon>Halobacteriales</taxon>
        <taxon>Haloferacaceae</taxon>
        <taxon>Halorubrum</taxon>
    </lineage>
</organism>
<proteinExistence type="predicted"/>
<dbReference type="EMBL" id="JBHSKV010000004">
    <property type="protein sequence ID" value="MFC5133820.1"/>
    <property type="molecule type" value="Genomic_DNA"/>
</dbReference>
<evidence type="ECO:0000313" key="2">
    <source>
        <dbReference type="EMBL" id="MFC5133820.1"/>
    </source>
</evidence>
<keyword evidence="3" id="KW-1185">Reference proteome</keyword>
<sequence>MPDPSAGDAAAAVDSDGSPPTDGSGDPSPIDGSDGRGPPPVHHPEPETDRGLPGFVDASLVAFAVSLLALVVAGAATGDPVTWGDAPGTLSNALMAASVGGGIRWVSNRGG</sequence>
<name>A0ABD5QNF4_9EURY</name>
<dbReference type="Proteomes" id="UP001596145">
    <property type="component" value="Unassembled WGS sequence"/>
</dbReference>
<comment type="caution">
    <text evidence="2">The sequence shown here is derived from an EMBL/GenBank/DDBJ whole genome shotgun (WGS) entry which is preliminary data.</text>
</comment>
<evidence type="ECO:0000313" key="3">
    <source>
        <dbReference type="Proteomes" id="UP001596145"/>
    </source>
</evidence>
<dbReference type="AlphaFoldDB" id="A0ABD5QNF4"/>
<gene>
    <name evidence="2" type="ORF">ACFPJA_03645</name>
</gene>